<evidence type="ECO:0000256" key="1">
    <source>
        <dbReference type="ARBA" id="ARBA00022553"/>
    </source>
</evidence>
<dbReference type="GO" id="GO:0000160">
    <property type="term" value="P:phosphorelay signal transduction system"/>
    <property type="evidence" value="ECO:0007669"/>
    <property type="project" value="InterPro"/>
</dbReference>
<feature type="modified residue" description="4-aspartylphosphate" evidence="2">
    <location>
        <position position="59"/>
    </location>
</feature>
<accession>A0A955LVX1</accession>
<keyword evidence="1 2" id="KW-0597">Phosphoprotein</keyword>
<dbReference type="InterPro" id="IPR011006">
    <property type="entry name" value="CheY-like_superfamily"/>
</dbReference>
<comment type="caution">
    <text evidence="4">The sequence shown here is derived from an EMBL/GenBank/DDBJ whole genome shotgun (WGS) entry which is preliminary data.</text>
</comment>
<dbReference type="InterPro" id="IPR050595">
    <property type="entry name" value="Bact_response_regulator"/>
</dbReference>
<evidence type="ECO:0000259" key="3">
    <source>
        <dbReference type="PROSITE" id="PS50110"/>
    </source>
</evidence>
<gene>
    <name evidence="4" type="ORF">KC573_02715</name>
</gene>
<dbReference type="InterPro" id="IPR001789">
    <property type="entry name" value="Sig_transdc_resp-reg_receiver"/>
</dbReference>
<dbReference type="Gene3D" id="3.40.50.2300">
    <property type="match status" value="1"/>
</dbReference>
<organism evidence="4 5">
    <name type="scientific">candidate division WWE3 bacterium</name>
    <dbReference type="NCBI Taxonomy" id="2053526"/>
    <lineage>
        <taxon>Bacteria</taxon>
        <taxon>Katanobacteria</taxon>
    </lineage>
</organism>
<evidence type="ECO:0000256" key="2">
    <source>
        <dbReference type="PROSITE-ProRule" id="PRU00169"/>
    </source>
</evidence>
<dbReference type="PANTHER" id="PTHR44591">
    <property type="entry name" value="STRESS RESPONSE REGULATOR PROTEIN 1"/>
    <property type="match status" value="1"/>
</dbReference>
<dbReference type="SUPFAM" id="SSF52172">
    <property type="entry name" value="CheY-like"/>
    <property type="match status" value="1"/>
</dbReference>
<proteinExistence type="predicted"/>
<dbReference type="PROSITE" id="PS50110">
    <property type="entry name" value="RESPONSE_REGULATORY"/>
    <property type="match status" value="1"/>
</dbReference>
<evidence type="ECO:0000313" key="5">
    <source>
        <dbReference type="Proteomes" id="UP000699691"/>
    </source>
</evidence>
<dbReference type="CDD" id="cd00156">
    <property type="entry name" value="REC"/>
    <property type="match status" value="1"/>
</dbReference>
<dbReference type="SMART" id="SM00448">
    <property type="entry name" value="REC"/>
    <property type="match status" value="1"/>
</dbReference>
<sequence length="131" mass="14815">MSDTFPTTPKILIVEDTEELRNAIATALDGKGYEVLSVADGEEGYLFAKRMQPHLMLVDVMMPRTDGISMIKKIQKEEWSSSIKFIILTNVSNDDVHEQAREIGVEDYYIKSESPLSTLVSVIDEKLQYLT</sequence>
<evidence type="ECO:0000313" key="4">
    <source>
        <dbReference type="EMBL" id="MCA9397718.1"/>
    </source>
</evidence>
<dbReference type="EMBL" id="JAGQKY010000115">
    <property type="protein sequence ID" value="MCA9397718.1"/>
    <property type="molecule type" value="Genomic_DNA"/>
</dbReference>
<dbReference type="PANTHER" id="PTHR44591:SF3">
    <property type="entry name" value="RESPONSE REGULATORY DOMAIN-CONTAINING PROTEIN"/>
    <property type="match status" value="1"/>
</dbReference>
<name>A0A955LVX1_UNCKA</name>
<dbReference type="AlphaFoldDB" id="A0A955LVX1"/>
<protein>
    <submittedName>
        <fullName evidence="4">Response regulator</fullName>
    </submittedName>
</protein>
<reference evidence="4" key="1">
    <citation type="submission" date="2020-04" db="EMBL/GenBank/DDBJ databases">
        <authorList>
            <person name="Zhang T."/>
        </authorList>
    </citation>
    <scope>NUCLEOTIDE SEQUENCE</scope>
    <source>
        <strain evidence="4">HKST-UBA02</strain>
    </source>
</reference>
<dbReference type="Proteomes" id="UP000699691">
    <property type="component" value="Unassembled WGS sequence"/>
</dbReference>
<reference evidence="4" key="2">
    <citation type="journal article" date="2021" name="Microbiome">
        <title>Successional dynamics and alternative stable states in a saline activated sludge microbial community over 9 years.</title>
        <authorList>
            <person name="Wang Y."/>
            <person name="Ye J."/>
            <person name="Ju F."/>
            <person name="Liu L."/>
            <person name="Boyd J.A."/>
            <person name="Deng Y."/>
            <person name="Parks D.H."/>
            <person name="Jiang X."/>
            <person name="Yin X."/>
            <person name="Woodcroft B.J."/>
            <person name="Tyson G.W."/>
            <person name="Hugenholtz P."/>
            <person name="Polz M.F."/>
            <person name="Zhang T."/>
        </authorList>
    </citation>
    <scope>NUCLEOTIDE SEQUENCE</scope>
    <source>
        <strain evidence="4">HKST-UBA02</strain>
    </source>
</reference>
<dbReference type="Pfam" id="PF00072">
    <property type="entry name" value="Response_reg"/>
    <property type="match status" value="1"/>
</dbReference>
<feature type="domain" description="Response regulatory" evidence="3">
    <location>
        <begin position="10"/>
        <end position="126"/>
    </location>
</feature>